<comment type="caution">
    <text evidence="2">The sequence shown here is derived from an EMBL/GenBank/DDBJ whole genome shotgun (WGS) entry which is preliminary data.</text>
</comment>
<evidence type="ECO:0000313" key="3">
    <source>
        <dbReference type="Proteomes" id="UP001210925"/>
    </source>
</evidence>
<name>A0AAD5Y121_9FUNG</name>
<dbReference type="Proteomes" id="UP001210925">
    <property type="component" value="Unassembled WGS sequence"/>
</dbReference>
<keyword evidence="1" id="KW-1133">Transmembrane helix</keyword>
<feature type="transmembrane region" description="Helical" evidence="1">
    <location>
        <begin position="167"/>
        <end position="189"/>
    </location>
</feature>
<reference evidence="2" key="1">
    <citation type="submission" date="2020-05" db="EMBL/GenBank/DDBJ databases">
        <title>Phylogenomic resolution of chytrid fungi.</title>
        <authorList>
            <person name="Stajich J.E."/>
            <person name="Amses K."/>
            <person name="Simmons R."/>
            <person name="Seto K."/>
            <person name="Myers J."/>
            <person name="Bonds A."/>
            <person name="Quandt C.A."/>
            <person name="Barry K."/>
            <person name="Liu P."/>
            <person name="Grigoriev I."/>
            <person name="Longcore J.E."/>
            <person name="James T.Y."/>
        </authorList>
    </citation>
    <scope>NUCLEOTIDE SEQUENCE</scope>
    <source>
        <strain evidence="2">PLAUS21</strain>
    </source>
</reference>
<accession>A0AAD5Y121</accession>
<keyword evidence="1" id="KW-0472">Membrane</keyword>
<evidence type="ECO:0000256" key="1">
    <source>
        <dbReference type="SAM" id="Phobius"/>
    </source>
</evidence>
<dbReference type="AlphaFoldDB" id="A0AAD5Y121"/>
<evidence type="ECO:0000313" key="2">
    <source>
        <dbReference type="EMBL" id="KAJ3252841.1"/>
    </source>
</evidence>
<gene>
    <name evidence="2" type="ORF">HK103_001135</name>
</gene>
<feature type="transmembrane region" description="Helical" evidence="1">
    <location>
        <begin position="127"/>
        <end position="147"/>
    </location>
</feature>
<feature type="transmembrane region" description="Helical" evidence="1">
    <location>
        <begin position="27"/>
        <end position="51"/>
    </location>
</feature>
<sequence>MAIFYSLALIILGYALSNCKFYGRGFTGIINLLILATITAQSIYIISLLVLASGVDERAIIPLDILGNICDIVNTCLLEFAYVIRLKSCLMTDRERMVANILWVYPILYPTADVISIAGYFSTKLGSVSALVWDITNIGLLVQETIVHSWFFKEMTRLFHIGRNAPVSLWIIIAIQFIYMIGFLLSLVFSIVYNSPTAEELIYLFWSINIALIHPLMKEILAARETKSFSSKIDKPVERITLSLRSDGTSYLHPWSYTFNRMAKRYLNVEYNGIKAEINVTNAERLGQVQLTVKAKYGPVMDAVKVQIQLFQPLDSEEMHINNWKLFNTIPKITLKKSSTH</sequence>
<dbReference type="EMBL" id="JADGKB010000128">
    <property type="protein sequence ID" value="KAJ3252841.1"/>
    <property type="molecule type" value="Genomic_DNA"/>
</dbReference>
<organism evidence="2 3">
    <name type="scientific">Boothiomyces macroporosus</name>
    <dbReference type="NCBI Taxonomy" id="261099"/>
    <lineage>
        <taxon>Eukaryota</taxon>
        <taxon>Fungi</taxon>
        <taxon>Fungi incertae sedis</taxon>
        <taxon>Chytridiomycota</taxon>
        <taxon>Chytridiomycota incertae sedis</taxon>
        <taxon>Chytridiomycetes</taxon>
        <taxon>Rhizophydiales</taxon>
        <taxon>Terramycetaceae</taxon>
        <taxon>Boothiomyces</taxon>
    </lineage>
</organism>
<protein>
    <submittedName>
        <fullName evidence="2">Uncharacterized protein</fullName>
    </submittedName>
</protein>
<keyword evidence="1" id="KW-0812">Transmembrane</keyword>
<feature type="transmembrane region" description="Helical" evidence="1">
    <location>
        <begin position="101"/>
        <end position="121"/>
    </location>
</feature>
<keyword evidence="3" id="KW-1185">Reference proteome</keyword>
<proteinExistence type="predicted"/>
<feature type="transmembrane region" description="Helical" evidence="1">
    <location>
        <begin position="201"/>
        <end position="217"/>
    </location>
</feature>